<feature type="compositionally biased region" description="Pro residues" evidence="1">
    <location>
        <begin position="135"/>
        <end position="155"/>
    </location>
</feature>
<dbReference type="InterPro" id="IPR055562">
    <property type="entry name" value="DUF7138"/>
</dbReference>
<evidence type="ECO:0000313" key="5">
    <source>
        <dbReference type="Proteomes" id="UP001190700"/>
    </source>
</evidence>
<name>A0AAE0F103_9CHLO</name>
<proteinExistence type="predicted"/>
<feature type="compositionally biased region" description="Low complexity" evidence="1">
    <location>
        <begin position="283"/>
        <end position="299"/>
    </location>
</feature>
<feature type="region of interest" description="Disordered" evidence="1">
    <location>
        <begin position="97"/>
        <end position="340"/>
    </location>
</feature>
<sequence>MESFATPYPVIFFDGETERDAGCIGVHSVLTFKRFQSLMSQKTGLSVNQLSAVFVCRRTVNDVEKKQKLPINENTNFCIILNQHNPSRERDAHFLISVKKSKKDRKGGATGKKKTAEEEEEEEALQDALADPTPVQDPKPPVIKPVPPVLTPAPSPQASAAAQREAAQRERERLNIALGRSQPTPEVKGLRREQPPLSFSGSTGRPAAPAAGNVAGNPAAIQNGSRGPGTAHLGGSGLSSQSSQHPAGATGSAPPNAALSMGVSVTGPTTLPQGAPRGGFPGPAGLSSGPLGASPSNGAQFGGGGEPNDAVQAGEPARGNEPSRDLGSDSAGGSMGLGLEMGIGLGGVTGGARRAGIAGSIGASAEAGAEAKGPSGGSASSRAGPERERPVALDSVQLEPEPPKSCKFCAFCRDRARAPPFHWCVDDRVVVGFRGPSPAGPICRAVASSAVQSVA</sequence>
<gene>
    <name evidence="4" type="ORF">CYMTET_44149</name>
    <name evidence="3" type="ORF">CYMTET_46970</name>
</gene>
<dbReference type="PANTHER" id="PTHR36351">
    <property type="entry name" value="EMBRYO SAC DEVELOPMENT ARREST 12"/>
    <property type="match status" value="1"/>
</dbReference>
<dbReference type="EMBL" id="LGRX02029957">
    <property type="protein sequence ID" value="KAK3246310.1"/>
    <property type="molecule type" value="Genomic_DNA"/>
</dbReference>
<dbReference type="PANTHER" id="PTHR36351:SF1">
    <property type="entry name" value="EMBRYO SAC DEVELOPMENT ARREST 12"/>
    <property type="match status" value="1"/>
</dbReference>
<evidence type="ECO:0000256" key="1">
    <source>
        <dbReference type="SAM" id="MobiDB-lite"/>
    </source>
</evidence>
<evidence type="ECO:0000313" key="3">
    <source>
        <dbReference type="EMBL" id="KAK3243373.1"/>
    </source>
</evidence>
<evidence type="ECO:0000259" key="2">
    <source>
        <dbReference type="Pfam" id="PF23596"/>
    </source>
</evidence>
<accession>A0AAE0F103</accession>
<reference evidence="4" key="2">
    <citation type="submission" date="2023-06" db="EMBL/GenBank/DDBJ databases">
        <title>Long-read-based genome assembly of the green algal bacterivore Cymbomonas tetramitiformis.</title>
        <authorList>
            <person name="Gyaltshen Y."/>
            <person name="Rozenberg A."/>
            <person name="Paasch A."/>
            <person name="Burns J.A."/>
            <person name="Warring S."/>
            <person name="Larson R."/>
            <person name="Maurer-Alcala X."/>
            <person name="Dacks J."/>
            <person name="Kim E."/>
        </authorList>
    </citation>
    <scope>NUCLEOTIDE SEQUENCE</scope>
    <source>
        <strain evidence="4">PLY_AMNH</strain>
    </source>
</reference>
<dbReference type="EMBL" id="LGRX02032933">
    <property type="protein sequence ID" value="KAK3243373.1"/>
    <property type="molecule type" value="Genomic_DNA"/>
</dbReference>
<feature type="compositionally biased region" description="Low complexity" evidence="1">
    <location>
        <begin position="156"/>
        <end position="165"/>
    </location>
</feature>
<evidence type="ECO:0000313" key="4">
    <source>
        <dbReference type="EMBL" id="KAK3246310.1"/>
    </source>
</evidence>
<keyword evidence="5" id="KW-1185">Reference proteome</keyword>
<feature type="compositionally biased region" description="Low complexity" evidence="1">
    <location>
        <begin position="206"/>
        <end position="220"/>
    </location>
</feature>
<dbReference type="Proteomes" id="UP001190700">
    <property type="component" value="Unassembled WGS sequence"/>
</dbReference>
<feature type="domain" description="DUF7138" evidence="2">
    <location>
        <begin position="7"/>
        <end position="85"/>
    </location>
</feature>
<feature type="region of interest" description="Disordered" evidence="1">
    <location>
        <begin position="362"/>
        <end position="401"/>
    </location>
</feature>
<reference evidence="4 5" key="1">
    <citation type="journal article" date="2015" name="Genome Biol. Evol.">
        <title>Comparative Genomics of a Bacterivorous Green Alga Reveals Evolutionary Causalities and Consequences of Phago-Mixotrophic Mode of Nutrition.</title>
        <authorList>
            <person name="Burns J.A."/>
            <person name="Paasch A."/>
            <person name="Narechania A."/>
            <person name="Kim E."/>
        </authorList>
    </citation>
    <scope>NUCLEOTIDE SEQUENCE [LARGE SCALE GENOMIC DNA]</scope>
    <source>
        <strain evidence="4">PLY_AMNH</strain>
    </source>
</reference>
<protein>
    <recommendedName>
        <fullName evidence="2">DUF7138 domain-containing protein</fullName>
    </recommendedName>
</protein>
<organism evidence="4 5">
    <name type="scientific">Cymbomonas tetramitiformis</name>
    <dbReference type="NCBI Taxonomy" id="36881"/>
    <lineage>
        <taxon>Eukaryota</taxon>
        <taxon>Viridiplantae</taxon>
        <taxon>Chlorophyta</taxon>
        <taxon>Pyramimonadophyceae</taxon>
        <taxon>Pyramimonadales</taxon>
        <taxon>Pyramimonadaceae</taxon>
        <taxon>Cymbomonas</taxon>
    </lineage>
</organism>
<dbReference type="AlphaFoldDB" id="A0AAE0F103"/>
<comment type="caution">
    <text evidence="4">The sequence shown here is derived from an EMBL/GenBank/DDBJ whole genome shotgun (WGS) entry which is preliminary data.</text>
</comment>
<feature type="compositionally biased region" description="Low complexity" evidence="1">
    <location>
        <begin position="362"/>
        <end position="383"/>
    </location>
</feature>
<dbReference type="Pfam" id="PF23596">
    <property type="entry name" value="DUF7138"/>
    <property type="match status" value="1"/>
</dbReference>